<dbReference type="AlphaFoldDB" id="A0A1I7ZT48"/>
<dbReference type="WBParaSite" id="L893_g29357.t1">
    <property type="protein sequence ID" value="L893_g29357.t1"/>
    <property type="gene ID" value="L893_g29357"/>
</dbReference>
<keyword evidence="1" id="KW-1185">Reference proteome</keyword>
<reference evidence="2" key="1">
    <citation type="submission" date="2016-11" db="UniProtKB">
        <authorList>
            <consortium name="WormBaseParasite"/>
        </authorList>
    </citation>
    <scope>IDENTIFICATION</scope>
</reference>
<protein>
    <submittedName>
        <fullName evidence="2">Uncharacterized protein</fullName>
    </submittedName>
</protein>
<organism evidence="1 2">
    <name type="scientific">Steinernema glaseri</name>
    <dbReference type="NCBI Taxonomy" id="37863"/>
    <lineage>
        <taxon>Eukaryota</taxon>
        <taxon>Metazoa</taxon>
        <taxon>Ecdysozoa</taxon>
        <taxon>Nematoda</taxon>
        <taxon>Chromadorea</taxon>
        <taxon>Rhabditida</taxon>
        <taxon>Tylenchina</taxon>
        <taxon>Panagrolaimomorpha</taxon>
        <taxon>Strongyloidoidea</taxon>
        <taxon>Steinernematidae</taxon>
        <taxon>Steinernema</taxon>
    </lineage>
</organism>
<name>A0A1I7ZT48_9BILA</name>
<evidence type="ECO:0000313" key="2">
    <source>
        <dbReference type="WBParaSite" id="L893_g29357.t1"/>
    </source>
</evidence>
<evidence type="ECO:0000313" key="1">
    <source>
        <dbReference type="Proteomes" id="UP000095287"/>
    </source>
</evidence>
<sequence>MLPYSASERDWKEWAQSREKEVGCNNCCDLSLSAPDHGSDPSTVTLQSPLKSRLRKVATAFPPSGRHPLPCIVLWRP</sequence>
<proteinExistence type="predicted"/>
<dbReference type="Proteomes" id="UP000095287">
    <property type="component" value="Unplaced"/>
</dbReference>
<accession>A0A1I7ZT48</accession>